<evidence type="ECO:0000313" key="2">
    <source>
        <dbReference type="EMBL" id="JAC62231.1"/>
    </source>
</evidence>
<name>A0A061QV92_9CHLO</name>
<proteinExistence type="predicted"/>
<feature type="non-terminal residue" evidence="2">
    <location>
        <position position="1"/>
    </location>
</feature>
<gene>
    <name evidence="2" type="ORF">TSPGSL018_23917</name>
</gene>
<reference evidence="2" key="1">
    <citation type="submission" date="2014-05" db="EMBL/GenBank/DDBJ databases">
        <title>The transcriptome of the halophilic microalga Tetraselmis sp. GSL018 isolated from the Great Salt Lake, Utah.</title>
        <authorList>
            <person name="Jinkerson R.E."/>
            <person name="D'Adamo S."/>
            <person name="Posewitz M.C."/>
        </authorList>
    </citation>
    <scope>NUCLEOTIDE SEQUENCE</scope>
    <source>
        <strain evidence="2">GSL018</strain>
    </source>
</reference>
<feature type="region of interest" description="Disordered" evidence="1">
    <location>
        <begin position="26"/>
        <end position="58"/>
    </location>
</feature>
<accession>A0A061QV92</accession>
<dbReference type="AlphaFoldDB" id="A0A061QV92"/>
<sequence>RGQRVISVAGWSSAEEAAQCTSVCARRGRSTESRPAPVTWDSAGSGLETTETLREQRGVRRKLSKSRLTGRQAELEIMSMWDV</sequence>
<organism evidence="2">
    <name type="scientific">Tetraselmis sp. GSL018</name>
    <dbReference type="NCBI Taxonomy" id="582737"/>
    <lineage>
        <taxon>Eukaryota</taxon>
        <taxon>Viridiplantae</taxon>
        <taxon>Chlorophyta</taxon>
        <taxon>core chlorophytes</taxon>
        <taxon>Chlorodendrophyceae</taxon>
        <taxon>Chlorodendrales</taxon>
        <taxon>Chlorodendraceae</taxon>
        <taxon>Tetraselmis</taxon>
    </lineage>
</organism>
<dbReference type="EMBL" id="GBEZ01024792">
    <property type="protein sequence ID" value="JAC62231.1"/>
    <property type="molecule type" value="Transcribed_RNA"/>
</dbReference>
<evidence type="ECO:0000256" key="1">
    <source>
        <dbReference type="SAM" id="MobiDB-lite"/>
    </source>
</evidence>
<feature type="non-terminal residue" evidence="2">
    <location>
        <position position="83"/>
    </location>
</feature>
<protein>
    <submittedName>
        <fullName evidence="2">Uncharacterized protein</fullName>
    </submittedName>
</protein>